<dbReference type="InterPro" id="IPR006162">
    <property type="entry name" value="Ppantetheine_attach_site"/>
</dbReference>
<keyword evidence="5" id="KW-0560">Oxidoreductase</keyword>
<dbReference type="SUPFAM" id="SSF55048">
    <property type="entry name" value="Probable ACP-binding domain of malonyl-CoA ACP transacylase"/>
    <property type="match status" value="1"/>
</dbReference>
<dbReference type="Pfam" id="PF00109">
    <property type="entry name" value="ketoacyl-synt"/>
    <property type="match status" value="1"/>
</dbReference>
<dbReference type="EMBL" id="JAWHQM010000015">
    <property type="protein sequence ID" value="KAK5630340.1"/>
    <property type="molecule type" value="Genomic_DNA"/>
</dbReference>
<dbReference type="PROSITE" id="PS50075">
    <property type="entry name" value="CARRIER"/>
    <property type="match status" value="1"/>
</dbReference>
<evidence type="ECO:0000256" key="5">
    <source>
        <dbReference type="ARBA" id="ARBA00023002"/>
    </source>
</evidence>
<dbReference type="SUPFAM" id="SSF53335">
    <property type="entry name" value="S-adenosyl-L-methionine-dependent methyltransferases"/>
    <property type="match status" value="1"/>
</dbReference>
<dbReference type="SMART" id="SM00822">
    <property type="entry name" value="PKS_KR"/>
    <property type="match status" value="1"/>
</dbReference>
<feature type="region of interest" description="C-terminal hotdog fold" evidence="8">
    <location>
        <begin position="1163"/>
        <end position="1316"/>
    </location>
</feature>
<dbReference type="Gene3D" id="1.10.1200.10">
    <property type="entry name" value="ACP-like"/>
    <property type="match status" value="1"/>
</dbReference>
<dbReference type="InterPro" id="IPR036736">
    <property type="entry name" value="ACP-like_sf"/>
</dbReference>
<accession>A0AAN7UDN5</accession>
<dbReference type="SMART" id="SM00827">
    <property type="entry name" value="PKS_AT"/>
    <property type="match status" value="1"/>
</dbReference>
<dbReference type="Gene3D" id="3.40.366.10">
    <property type="entry name" value="Malonyl-Coenzyme A Acyl Carrier Protein, domain 2"/>
    <property type="match status" value="1"/>
</dbReference>
<dbReference type="InterPro" id="IPR009081">
    <property type="entry name" value="PP-bd_ACP"/>
</dbReference>
<dbReference type="InterPro" id="IPR016035">
    <property type="entry name" value="Acyl_Trfase/lysoPLipase"/>
</dbReference>
<keyword evidence="7" id="KW-0012">Acyltransferase</keyword>
<dbReference type="Pfam" id="PF02801">
    <property type="entry name" value="Ketoacyl-synt_C"/>
    <property type="match status" value="1"/>
</dbReference>
<dbReference type="SMART" id="SM00825">
    <property type="entry name" value="PKS_KS"/>
    <property type="match status" value="1"/>
</dbReference>
<comment type="caution">
    <text evidence="12">The sequence shown here is derived from an EMBL/GenBank/DDBJ whole genome shotgun (WGS) entry which is preliminary data.</text>
</comment>
<evidence type="ECO:0000256" key="3">
    <source>
        <dbReference type="ARBA" id="ARBA00022679"/>
    </source>
</evidence>
<dbReference type="InterPro" id="IPR013217">
    <property type="entry name" value="Methyltransf_12"/>
</dbReference>
<dbReference type="GO" id="GO:0031177">
    <property type="term" value="F:phosphopantetheine binding"/>
    <property type="evidence" value="ECO:0007669"/>
    <property type="project" value="InterPro"/>
</dbReference>
<dbReference type="Pfam" id="PF08659">
    <property type="entry name" value="KR"/>
    <property type="match status" value="1"/>
</dbReference>
<dbReference type="InterPro" id="IPR001227">
    <property type="entry name" value="Ac_transferase_dom_sf"/>
</dbReference>
<evidence type="ECO:0000256" key="4">
    <source>
        <dbReference type="ARBA" id="ARBA00022857"/>
    </source>
</evidence>
<dbReference type="InterPro" id="IPR013968">
    <property type="entry name" value="PKS_KR"/>
</dbReference>
<feature type="region of interest" description="N-terminal hotdog fold" evidence="8">
    <location>
        <begin position="1010"/>
        <end position="1135"/>
    </location>
</feature>
<dbReference type="InterPro" id="IPR049551">
    <property type="entry name" value="PKS_DH_C"/>
</dbReference>
<dbReference type="Pfam" id="PF21089">
    <property type="entry name" value="PKS_DH_N"/>
    <property type="match status" value="1"/>
</dbReference>
<dbReference type="Gene3D" id="3.10.129.110">
    <property type="entry name" value="Polyketide synthase dehydratase"/>
    <property type="match status" value="1"/>
</dbReference>
<dbReference type="Pfam" id="PF23114">
    <property type="entry name" value="NAD-bd_HRPKS_sdrA"/>
    <property type="match status" value="1"/>
</dbReference>
<dbReference type="GO" id="GO:0004312">
    <property type="term" value="F:fatty acid synthase activity"/>
    <property type="evidence" value="ECO:0007669"/>
    <property type="project" value="TreeGrafter"/>
</dbReference>
<feature type="active site" description="Proton donor; for dehydratase activity" evidence="8">
    <location>
        <position position="1224"/>
    </location>
</feature>
<dbReference type="Pfam" id="PF23297">
    <property type="entry name" value="ACP_SdgA_C"/>
    <property type="match status" value="1"/>
</dbReference>
<dbReference type="InterPro" id="IPR020841">
    <property type="entry name" value="PKS_Beta-ketoAc_synthase_dom"/>
</dbReference>
<keyword evidence="1" id="KW-0596">Phosphopantetheine</keyword>
<dbReference type="Proteomes" id="UP001305414">
    <property type="component" value="Unassembled WGS sequence"/>
</dbReference>
<gene>
    <name evidence="12" type="ORF">RRF57_006055</name>
</gene>
<dbReference type="InterPro" id="IPR042104">
    <property type="entry name" value="PKS_dehydratase_sf"/>
</dbReference>
<keyword evidence="6" id="KW-0511">Multifunctional enzyme</keyword>
<dbReference type="InterPro" id="IPR020843">
    <property type="entry name" value="ER"/>
</dbReference>
<evidence type="ECO:0000259" key="11">
    <source>
        <dbReference type="PROSITE" id="PS52019"/>
    </source>
</evidence>
<dbReference type="PANTHER" id="PTHR43775:SF29">
    <property type="entry name" value="ASPERFURANONE POLYKETIDE SYNTHASE AFOG-RELATED"/>
    <property type="match status" value="1"/>
</dbReference>
<dbReference type="SUPFAM" id="SSF51735">
    <property type="entry name" value="NAD(P)-binding Rossmann-fold domains"/>
    <property type="match status" value="2"/>
</dbReference>
<dbReference type="InterPro" id="IPR020806">
    <property type="entry name" value="PKS_PP-bd"/>
</dbReference>
<dbReference type="InterPro" id="IPR016039">
    <property type="entry name" value="Thiolase-like"/>
</dbReference>
<dbReference type="GO" id="GO:0004315">
    <property type="term" value="F:3-oxoacyl-[acyl-carrier-protein] synthase activity"/>
    <property type="evidence" value="ECO:0007669"/>
    <property type="project" value="InterPro"/>
</dbReference>
<dbReference type="PROSITE" id="PS52019">
    <property type="entry name" value="PKS_MFAS_DH"/>
    <property type="match status" value="1"/>
</dbReference>
<evidence type="ECO:0000256" key="7">
    <source>
        <dbReference type="ARBA" id="ARBA00023315"/>
    </source>
</evidence>
<dbReference type="CDD" id="cd05274">
    <property type="entry name" value="KR_FAS_SDR_x"/>
    <property type="match status" value="1"/>
</dbReference>
<evidence type="ECO:0000313" key="12">
    <source>
        <dbReference type="EMBL" id="KAK5630340.1"/>
    </source>
</evidence>
<feature type="domain" description="Carrier" evidence="9">
    <location>
        <begin position="2565"/>
        <end position="2642"/>
    </location>
</feature>
<evidence type="ECO:0008006" key="14">
    <source>
        <dbReference type="Google" id="ProtNLM"/>
    </source>
</evidence>
<dbReference type="InterPro" id="IPR014043">
    <property type="entry name" value="Acyl_transferase_dom"/>
</dbReference>
<reference evidence="12 13" key="1">
    <citation type="submission" date="2023-10" db="EMBL/GenBank/DDBJ databases">
        <title>Draft genome sequence of Xylaria bambusicola isolate GMP-LS, the root and basal stem rot pathogen of sugarcane in Indonesia.</title>
        <authorList>
            <person name="Selvaraj P."/>
            <person name="Muralishankar V."/>
            <person name="Muruganantham S."/>
            <person name="Sp S."/>
            <person name="Haryani S."/>
            <person name="Lau K.J.X."/>
            <person name="Naqvi N.I."/>
        </authorList>
    </citation>
    <scope>NUCLEOTIDE SEQUENCE [LARGE SCALE GENOMIC DNA]</scope>
    <source>
        <strain evidence="12">GMP-LS</strain>
    </source>
</reference>
<dbReference type="InterPro" id="IPR049900">
    <property type="entry name" value="PKS_mFAS_DH"/>
</dbReference>
<dbReference type="InterPro" id="IPR029063">
    <property type="entry name" value="SAM-dependent_MTases_sf"/>
</dbReference>
<dbReference type="GO" id="GO:0016491">
    <property type="term" value="F:oxidoreductase activity"/>
    <property type="evidence" value="ECO:0007669"/>
    <property type="project" value="UniProtKB-KW"/>
</dbReference>
<evidence type="ECO:0000256" key="6">
    <source>
        <dbReference type="ARBA" id="ARBA00023268"/>
    </source>
</evidence>
<dbReference type="SMART" id="SM00823">
    <property type="entry name" value="PKS_PP"/>
    <property type="match status" value="1"/>
</dbReference>
<feature type="domain" description="PKS/mFAS DH" evidence="11">
    <location>
        <begin position="1010"/>
        <end position="1316"/>
    </location>
</feature>
<dbReference type="InterPro" id="IPR014030">
    <property type="entry name" value="Ketoacyl_synth_N"/>
</dbReference>
<evidence type="ECO:0000259" key="10">
    <source>
        <dbReference type="PROSITE" id="PS52004"/>
    </source>
</evidence>
<proteinExistence type="predicted"/>
<dbReference type="Pfam" id="PF00698">
    <property type="entry name" value="Acyl_transf_1"/>
    <property type="match status" value="1"/>
</dbReference>
<feature type="active site" description="Proton acceptor; for dehydratase activity" evidence="8">
    <location>
        <position position="1042"/>
    </location>
</feature>
<dbReference type="InterPro" id="IPR020807">
    <property type="entry name" value="PKS_DH"/>
</dbReference>
<dbReference type="PROSITE" id="PS00606">
    <property type="entry name" value="KS3_1"/>
    <property type="match status" value="1"/>
</dbReference>
<dbReference type="PANTHER" id="PTHR43775">
    <property type="entry name" value="FATTY ACID SYNTHASE"/>
    <property type="match status" value="1"/>
</dbReference>
<dbReference type="SMART" id="SM00829">
    <property type="entry name" value="PKS_ER"/>
    <property type="match status" value="1"/>
</dbReference>
<evidence type="ECO:0000256" key="2">
    <source>
        <dbReference type="ARBA" id="ARBA00022553"/>
    </source>
</evidence>
<dbReference type="CDD" id="cd02440">
    <property type="entry name" value="AdoMet_MTases"/>
    <property type="match status" value="1"/>
</dbReference>
<dbReference type="InterPro" id="IPR032821">
    <property type="entry name" value="PKS_assoc"/>
</dbReference>
<evidence type="ECO:0000259" key="9">
    <source>
        <dbReference type="PROSITE" id="PS50075"/>
    </source>
</evidence>
<dbReference type="Pfam" id="PF16197">
    <property type="entry name" value="KAsynt_C_assoc"/>
    <property type="match status" value="1"/>
</dbReference>
<dbReference type="Gene3D" id="3.40.50.150">
    <property type="entry name" value="Vaccinia Virus protein VP39"/>
    <property type="match status" value="1"/>
</dbReference>
<keyword evidence="13" id="KW-1185">Reference proteome</keyword>
<protein>
    <recommendedName>
        <fullName evidence="14">Carrier domain-containing protein</fullName>
    </recommendedName>
</protein>
<keyword evidence="3" id="KW-0808">Transferase</keyword>
<dbReference type="PROSITE" id="PS52004">
    <property type="entry name" value="KS3_2"/>
    <property type="match status" value="1"/>
</dbReference>
<dbReference type="InterPro" id="IPR011032">
    <property type="entry name" value="GroES-like_sf"/>
</dbReference>
<dbReference type="Pfam" id="PF14765">
    <property type="entry name" value="PS-DH"/>
    <property type="match status" value="1"/>
</dbReference>
<dbReference type="InterPro" id="IPR050091">
    <property type="entry name" value="PKS_NRPS_Biosynth_Enz"/>
</dbReference>
<dbReference type="InterPro" id="IPR016036">
    <property type="entry name" value="Malonyl_transacylase_ACP-bd"/>
</dbReference>
<dbReference type="Gene3D" id="3.90.180.10">
    <property type="entry name" value="Medium-chain alcohol dehydrogenases, catalytic domain"/>
    <property type="match status" value="1"/>
</dbReference>
<dbReference type="InterPro" id="IPR018201">
    <property type="entry name" value="Ketoacyl_synth_AS"/>
</dbReference>
<dbReference type="Gene3D" id="3.40.47.10">
    <property type="match status" value="1"/>
</dbReference>
<name>A0AAN7UDN5_9PEZI</name>
<dbReference type="SMART" id="SM00826">
    <property type="entry name" value="PKS_DH"/>
    <property type="match status" value="1"/>
</dbReference>
<dbReference type="SUPFAM" id="SSF53901">
    <property type="entry name" value="Thiolase-like"/>
    <property type="match status" value="1"/>
</dbReference>
<dbReference type="SUPFAM" id="SSF52151">
    <property type="entry name" value="FabD/lysophospholipase-like"/>
    <property type="match status" value="1"/>
</dbReference>
<dbReference type="GO" id="GO:0030639">
    <property type="term" value="P:polyketide biosynthetic process"/>
    <property type="evidence" value="ECO:0007669"/>
    <property type="project" value="UniProtKB-ARBA"/>
</dbReference>
<organism evidence="12 13">
    <name type="scientific">Xylaria bambusicola</name>
    <dbReference type="NCBI Taxonomy" id="326684"/>
    <lineage>
        <taxon>Eukaryota</taxon>
        <taxon>Fungi</taxon>
        <taxon>Dikarya</taxon>
        <taxon>Ascomycota</taxon>
        <taxon>Pezizomycotina</taxon>
        <taxon>Sordariomycetes</taxon>
        <taxon>Xylariomycetidae</taxon>
        <taxon>Xylariales</taxon>
        <taxon>Xylariaceae</taxon>
        <taxon>Xylaria</taxon>
    </lineage>
</organism>
<dbReference type="SUPFAM" id="SSF50129">
    <property type="entry name" value="GroES-like"/>
    <property type="match status" value="1"/>
</dbReference>
<keyword evidence="2" id="KW-0597">Phosphoprotein</keyword>
<sequence length="2648" mass="292976">MAPMEALKFSVDAPLGASFDASSLDLAYPPELDGNNDDSIAICGFSIKFPDDAITAEGLWKLIVERRCTTKEFPPSRINSRGFFHRNNLRNAIPIQGGHFIQEDLSLFDADFFSISPSEASSMDPMQRWLLEAVYRALENGKFLLPQTLRHSLIKDIAGVPMEDAYGSSTAVYTGSFSMDHMIQLFHDPENIPKYAALGVGLSMLANRLSWFFNFQGPSIGIDTACSSSAVGIDLACQALRNRSCDMGVVTGCNLTFSPEYFKILTNLNFLSPDGRCYSFDHRANGYARGEGIGVIILKRLADAIRDGDTIRAVIRSTGSNEDGRTQGITQPSSNAQERLIRETYRRAGLSMAHTRFFEAHGTGTPLGDPLEARAIGRAFQEHRTKSDPMYIGAIKSNIGHLEGASGIAGVIKAVLALEKGIIPPNTNFEQPNPKIDLQQYPMDVSSKPFRFCSFPQQCQPWPTPGLRRASINSFGYGGANCHIVLDDAYNFLSLRNLPGKHCSVALPPVMEPEQSSSCVTENKSLTNGENNIQAPKLLIWSTADEQGLDRIARSYENFSPSTRRGDISSIILHSRRSRLPWTSFAVIKSSTELQTLKPKMSLPVQRSAHSPQIGYVFTGQGAQWFAMGRELMCYTLFEAELCRANDYLKTLGCQWFVMEELLRSEHETRLHDPEISQTLCTVIQVALVNLLRSFDIHPSAVVGHSSGEIAAGHFICRVGMEVGLLSRCMLSDTIILSASGSDAGRQFIRNSIEEIVAAINREATSYGLNIACINSLRSVTVAGEAPLVDKLKAILKEKGILSRKLRVSVAYHSQQMRHISQKYREMIEGLSTPLSSTPRVPMISSLTGNVVGFPTLLDPSYWAKNMENPVRFSQAILKMYTSGWMQRKDVDFHHSNLVIDHLMEIGPHSALQTPLRDILQTTPRGPLVGYSSMLVRGQTATATALAAIGSLYCKGYPVNLRAVNETSNSSPAVRSLLVDLPEYPFDHSRGYWHESRLGRNYRLRKYGPSQLIGARSGDWNASDARWRHFLRTRDIPWLEHHIINGVVLYPAGGMLAMAIEATRQLSQGSSKPVLGYTLRNVNIQKPIDVMTQKDTEVQTSLRLVRQTGKKMTYTDDGDEIVNCVGDITVELAEATDGWVGEQTKLQRLKLAEEFSASSGDGTQHVDSQRMYRFLNHQCGFDYGPSFQIAEHQNYDATRNQVSAELRLFNESHDNYLIHPITLDAFFHLTLTAITSGGSQPSATCVPTRLNYLWLAAAGLAPSSTQQPVKAVVTVTDTNTRGFTCSGIGIGDTDTHDVRLWYDGLKFTNITANPTPVVAGPDPRKRFMNVDCKVSLRMLAPNELDELLTVRQPDEAELYEFYRDLALLVEVSLDQFLSRSSLSVDDMQSSWKPHFWNWAKHHSTTAQRKQRWTDPESIIKEAADSFPSLCSRLKSYNAIGRLYSTAASNLIAIWDGTADPLQLFIHTDLLKDTYELLNNQESSKQIYDYVDLLAHDNPGMNILEVGGGTGSGARNLLAALCARPGDHESFLRCNRYDFTDVSSSFFGHAREEFASYSAQMTFGTLDIERDWVEQQYPAGSYDVVVAIGVLHISSNLKATMKRVRRALKPGGKLIMQENFIPSGWTLSYVFGLFPGWWLGAKDNRVLSPSITVDEWDTLLKDSGFSGVDIFRDLAEARTLHQGWIISTAVEVQTPHQNAKNEHHISIFVDENIPRQVSYARALASSLNNRSGFSIGIQSCSNIVNRGESPDGIIIFLADYGQFYLQTLSESRWDALKSLIRTSRKFLWVTTGGGRLAHPNHAMLDGFSRTLRFEHEEICLVTLALEDIEPTERQVLHVTRILEEMSAKLIDQKYEQEYIEIDGLLHTRRLVEANRPKSAMDQRMMPLVATPRKLDTGICFTTIVRAFGDSRNPLYVETFSVGDSLHQENFVDIAIKAVALQSEDHPSSHGHDDEHELGKFFGGEVIQSYEGSQLRPGSRVFGICPGALRSHVSVSPLSLVEIPAGLSYSDACLTMPPFCIAYAALFEAGHVTAADAVLVHGGTSPIGLAAIITLSTQQDIKDLWVTAEDEDSSMLFSSKFGIPEERILPRRWLDSSCIISSQWKQRFDVVFSAYHTPPMLSLGHVRPGGRYIGLHSHSVPQKNANLQGLRDAPSGISISLIDPVTMTLTPEALRCAAVMAALQRPPIPKSDAKIFSAPELENAFDALQDLGAGEYTVVEFNKNDVINSSSPSSLGFLIFRFYFGISDIEVVMSENKPKLFLNSQVTYLIAGGLGGLGQEMARWLVSRGARFLILLSRSGLRNKDSVELVDQLKASGVVVEIPMCDVTDLASLQMVLQDCSQRMPPVRGCIHAAMVLKEIFFDDMTFNDWKAVTAPKVEGSWNLHSALPQGLDFFVMISSVQGILGTGLLAAYNAGNTYQDSLARYRLAQGERAVAIDLGVVTDGGFLAGNSRYDNIFKRNRKLAPICFEEVYSLLDVACEPGSQVFYENVESCQGIVGITQPALWNLDEESFTMSQPFWGHMHHAPIRGYSDGNEPDASPSVTVATGRKQTVNYAELLDAAKSTEDAAKIITDALVTRVSSLVGTEISRIEAHKSMQSYGIDSISAIDIRNWIMKVFAVDTPIFELLADSSFATVAASIAHKARNRHDA</sequence>
<dbReference type="InterPro" id="IPR056501">
    <property type="entry name" value="NAD-bd_HRPKS_sdrA"/>
</dbReference>
<dbReference type="Gene3D" id="3.40.50.720">
    <property type="entry name" value="NAD(P)-binding Rossmann-like Domain"/>
    <property type="match status" value="2"/>
</dbReference>
<dbReference type="SUPFAM" id="SSF47336">
    <property type="entry name" value="ACP-like"/>
    <property type="match status" value="1"/>
</dbReference>
<keyword evidence="4" id="KW-0521">NADP</keyword>
<dbReference type="InterPro" id="IPR014031">
    <property type="entry name" value="Ketoacyl_synth_C"/>
</dbReference>
<dbReference type="Pfam" id="PF08242">
    <property type="entry name" value="Methyltransf_12"/>
    <property type="match status" value="1"/>
</dbReference>
<evidence type="ECO:0000313" key="13">
    <source>
        <dbReference type="Proteomes" id="UP001305414"/>
    </source>
</evidence>
<dbReference type="InterPro" id="IPR057326">
    <property type="entry name" value="KR_dom"/>
</dbReference>
<dbReference type="InterPro" id="IPR049552">
    <property type="entry name" value="PKS_DH_N"/>
</dbReference>
<dbReference type="GO" id="GO:0006633">
    <property type="term" value="P:fatty acid biosynthetic process"/>
    <property type="evidence" value="ECO:0007669"/>
    <property type="project" value="InterPro"/>
</dbReference>
<dbReference type="PROSITE" id="PS00012">
    <property type="entry name" value="PHOSPHOPANTETHEINE"/>
    <property type="match status" value="1"/>
</dbReference>
<evidence type="ECO:0000256" key="8">
    <source>
        <dbReference type="PROSITE-ProRule" id="PRU01363"/>
    </source>
</evidence>
<dbReference type="InterPro" id="IPR036291">
    <property type="entry name" value="NAD(P)-bd_dom_sf"/>
</dbReference>
<dbReference type="CDD" id="cd00833">
    <property type="entry name" value="PKS"/>
    <property type="match status" value="1"/>
</dbReference>
<feature type="domain" description="Ketosynthase family 3 (KS3)" evidence="10">
    <location>
        <begin position="37"/>
        <end position="488"/>
    </location>
</feature>
<evidence type="ECO:0000256" key="1">
    <source>
        <dbReference type="ARBA" id="ARBA00022450"/>
    </source>
</evidence>